<accession>A0A6M5UJ79</accession>
<keyword evidence="2" id="KW-1185">Reference proteome</keyword>
<protein>
    <submittedName>
        <fullName evidence="1">Uncharacterized protein</fullName>
    </submittedName>
</protein>
<dbReference type="KEGG" id="cprt:FIC82_014030"/>
<sequence length="956" mass="102437">MSPAHTLATDQDGPLPHVVADGVITLGRVAARFDVEGALPALETLLAAEPGLTGSDLHRAAARHDVVCTTHLVAALVTAQLLHWDRGGSGLLCLAVPVGDLVGTSQERELLAAWTGACERLAMLREGFDDPEARAATAMSHLCARLAGTDPDAAVAAGINGVMLAYACSATGPAITAAAGTLFAAANGHDEDVARLALAWRARGLSLVDPSARDDLALWDAVESACRYRPTAEPAATAAATEVRAVLDSVGTVRDLGPTYTLAFLRDPAASAALDRLRPLVDPVWQFDADALQSTMAALQGISTEFDERRLLLIPPPERSVATADIDAWSIDHHAFRSAVPFSTGFRRESAQADIVLTLGHELVHIDSAYGWLGTAVSALRTAATADEVLHHVRLSGEGTPDPEVVGGLASLEPEAVLLPFVERQLELVVKARILRDVWTPWLEGVAVFGELACDPTTDTERTTSFGGPLVHLVDRVWDPAHDPPVEEWYAARHGEAEQLYADALGGLAAHRLRTYLGRSHSRYLAGYLAVRGVVAAWRAQRDLGGIEAYQSLLGATRATTRHALPDLSLPLEEFEERAVALMTEWVGRTAALDDRAIARLDPYRRRTPLDPWTGEEAHEPTTRDAALLAEAAAAPRSGRDRELGHLTPETRGLLAPLLDIAAPSMGTLATDDLQHLSNDRARRMHLVPIGRFDALFWLWVGEDGSRTQLFLQLRVTSETVDDGRGGYSLYGIPLTPDEMALLRSETARLRGARMEVHRFVDRADSRENGLTSGQVLALRYGEFVKAVPSGLCWGIDPTPSMLEDVTARVRPDTLTLLDLRVNDGPALARRARSWLTRVEGSDVHPAVPAWCDLVQGLATLAASPGSPGVVDRSGRALLGLLGWPGEQVEDVLRVGVRALASDESAALGPLLATLLATGVAGPTDAPHDLDPGFLDSLFSHRGPGWDVRPLQKEES</sequence>
<proteinExistence type="predicted"/>
<evidence type="ECO:0000313" key="1">
    <source>
        <dbReference type="EMBL" id="QJW37138.1"/>
    </source>
</evidence>
<dbReference type="AlphaFoldDB" id="A0A6M5UJ79"/>
<dbReference type="OrthoDB" id="9553940at2"/>
<evidence type="ECO:0000313" key="2">
    <source>
        <dbReference type="Proteomes" id="UP000451354"/>
    </source>
</evidence>
<reference evidence="1 2" key="1">
    <citation type="journal article" date="2022" name="Int. J. Syst. Evol. Microbiol.">
        <title>Cellulosimicrobium protaetiae sp. nov., isolated from the gut of the larva of Protaetia brevitarsis seulensis.</title>
        <authorList>
            <person name="Le Han H."/>
            <person name="Nguyen T.T.H."/>
            <person name="Li Z."/>
            <person name="Shin N.R."/>
            <person name="Kim S.G."/>
        </authorList>
    </citation>
    <scope>NUCLEOTIDE SEQUENCE [LARGE SCALE GENOMIC DNA]</scope>
    <source>
        <strain evidence="1 2">BI34</strain>
    </source>
</reference>
<organism evidence="1 2">
    <name type="scientific">Cellulosimicrobium protaetiae</name>
    <dbReference type="NCBI Taxonomy" id="2587808"/>
    <lineage>
        <taxon>Bacteria</taxon>
        <taxon>Bacillati</taxon>
        <taxon>Actinomycetota</taxon>
        <taxon>Actinomycetes</taxon>
        <taxon>Micrococcales</taxon>
        <taxon>Promicromonosporaceae</taxon>
        <taxon>Cellulosimicrobium</taxon>
    </lineage>
</organism>
<dbReference type="RefSeq" id="WP_154798938.1">
    <property type="nucleotide sequence ID" value="NZ_CP052757.1"/>
</dbReference>
<dbReference type="EMBL" id="CP052757">
    <property type="protein sequence ID" value="QJW37138.1"/>
    <property type="molecule type" value="Genomic_DNA"/>
</dbReference>
<name>A0A6M5UJ79_9MICO</name>
<dbReference type="Proteomes" id="UP000451354">
    <property type="component" value="Chromosome"/>
</dbReference>
<gene>
    <name evidence="1" type="ORF">FIC82_014030</name>
</gene>